<dbReference type="RefSeq" id="WP_146566612.1">
    <property type="nucleotide sequence ID" value="NZ_SIHJ01000002.1"/>
</dbReference>
<gene>
    <name evidence="1" type="ORF">KOR34_35720</name>
</gene>
<dbReference type="Proteomes" id="UP000316714">
    <property type="component" value="Unassembled WGS sequence"/>
</dbReference>
<evidence type="ECO:0000313" key="1">
    <source>
        <dbReference type="EMBL" id="TWT33739.1"/>
    </source>
</evidence>
<evidence type="ECO:0000313" key="2">
    <source>
        <dbReference type="Proteomes" id="UP000316714"/>
    </source>
</evidence>
<accession>A0A5C5V755</accession>
<sequence>MHISRVPDWRGSLVYLIGTWCCVAACGIADGREVAIGAHGASFDVRDNWRRQQLVANLGRDQFKLAGRAGYFATVIESERLLEGEEQLIHALRTHVQNMVDRPRLKGRPRYTKDASGVERATQSLEASVSGFQIFYNVCYLSQNGLTYCCLVWSIAENADTVDDLAARLHDGFEMPKPGSGWRRGLRPIDRGLVVGGHRLAFRFRPSVFRPADDESVLLGLLTPDQQNAIYVSESDTDDPNRLLNESFAAINLGESVPFKERGRKDITVGEASGRMLTGYDGALTLLLIALPVERGRTLDIRFLHEGKPDAPRFDRDLFLESLDLTPVSVGLDLPELPLQVAEQYRNQHEQELDRISTLEVQTSLSSVSAARRLADGRLLLTHGYGLIELNGDEERVVLEDERWGRRYSAAPWGGGLAVAVADSEEAKTLDPDGDLNLIGITADVLTNWGDSLLYSPPQRSEQLVGFENEPSGVGAQLSSLRAGVGGRLITTLKGRRPIAIAAAPGASVAAVSAEPVQRAKLTWGQMSPSLLWVDLETGGHGVIAEWRRISNVVAAGDQWLVSGTPAGKPSGVYVANTDGLVRCLLTGDRFLGVALEEERLWYTRLTPTGEGERLAVYSAPLADLTKVGPLCRPFCVARINDAAARWQPPARISTQEGIRAAFSSASEQCQAVIGTPLPTDGRGVDQLLYPLIAGDGLSPAAKQMVAVALTNCLLEQGAEWVHSDRGGLVDWLAADAVNPVNAFAEGHTPAALLTDTLYNADGYWSPGEYIVKNSGGRRVLLSLDPQVVTQAVEQAQPPGATETLESGTPGRLLEMLHSAPNNTFFRAAVYRQFGGAGDAETLRSLAAEFVDADMAESIDRHAWFSARWELARTGEPDPELASDLIDAINEHADEPVLYVLLGKVCDSDPQRGEGQSRVCYARALELDSWSELAEHARARISEIDNAASGVSGRPQPILP</sequence>
<dbReference type="EMBL" id="SIHJ01000002">
    <property type="protein sequence ID" value="TWT33739.1"/>
    <property type="molecule type" value="Genomic_DNA"/>
</dbReference>
<organism evidence="1 2">
    <name type="scientific">Posidoniimonas corsicana</name>
    <dbReference type="NCBI Taxonomy" id="1938618"/>
    <lineage>
        <taxon>Bacteria</taxon>
        <taxon>Pseudomonadati</taxon>
        <taxon>Planctomycetota</taxon>
        <taxon>Planctomycetia</taxon>
        <taxon>Pirellulales</taxon>
        <taxon>Lacipirellulaceae</taxon>
        <taxon>Posidoniimonas</taxon>
    </lineage>
</organism>
<keyword evidence="2" id="KW-1185">Reference proteome</keyword>
<dbReference type="OrthoDB" id="234255at2"/>
<comment type="caution">
    <text evidence="1">The sequence shown here is derived from an EMBL/GenBank/DDBJ whole genome shotgun (WGS) entry which is preliminary data.</text>
</comment>
<dbReference type="AlphaFoldDB" id="A0A5C5V755"/>
<proteinExistence type="predicted"/>
<name>A0A5C5V755_9BACT</name>
<reference evidence="1 2" key="1">
    <citation type="submission" date="2019-02" db="EMBL/GenBank/DDBJ databases">
        <title>Deep-cultivation of Planctomycetes and their phenomic and genomic characterization uncovers novel biology.</title>
        <authorList>
            <person name="Wiegand S."/>
            <person name="Jogler M."/>
            <person name="Boedeker C."/>
            <person name="Pinto D."/>
            <person name="Vollmers J."/>
            <person name="Rivas-Marin E."/>
            <person name="Kohn T."/>
            <person name="Peeters S.H."/>
            <person name="Heuer A."/>
            <person name="Rast P."/>
            <person name="Oberbeckmann S."/>
            <person name="Bunk B."/>
            <person name="Jeske O."/>
            <person name="Meyerdierks A."/>
            <person name="Storesund J.E."/>
            <person name="Kallscheuer N."/>
            <person name="Luecker S."/>
            <person name="Lage O.M."/>
            <person name="Pohl T."/>
            <person name="Merkel B.J."/>
            <person name="Hornburger P."/>
            <person name="Mueller R.-W."/>
            <person name="Bruemmer F."/>
            <person name="Labrenz M."/>
            <person name="Spormann A.M."/>
            <person name="Op Den Camp H."/>
            <person name="Overmann J."/>
            <person name="Amann R."/>
            <person name="Jetten M.S.M."/>
            <person name="Mascher T."/>
            <person name="Medema M.H."/>
            <person name="Devos D.P."/>
            <person name="Kaster A.-K."/>
            <person name="Ovreas L."/>
            <person name="Rohde M."/>
            <person name="Galperin M.Y."/>
            <person name="Jogler C."/>
        </authorList>
    </citation>
    <scope>NUCLEOTIDE SEQUENCE [LARGE SCALE GENOMIC DNA]</scope>
    <source>
        <strain evidence="1 2">KOR34</strain>
    </source>
</reference>
<protein>
    <submittedName>
        <fullName evidence="1">Uncharacterized protein</fullName>
    </submittedName>
</protein>